<dbReference type="PANTHER" id="PTHR11614">
    <property type="entry name" value="PHOSPHOLIPASE-RELATED"/>
    <property type="match status" value="1"/>
</dbReference>
<organism evidence="2 3">
    <name type="scientific">Thalassorhabdus alkalitolerans</name>
    <dbReference type="NCBI Taxonomy" id="2282697"/>
    <lineage>
        <taxon>Bacteria</taxon>
        <taxon>Bacillati</taxon>
        <taxon>Bacillota</taxon>
        <taxon>Bacilli</taxon>
        <taxon>Bacillales</taxon>
        <taxon>Bacillaceae</taxon>
        <taxon>Thalassorhabdus</taxon>
    </lineage>
</organism>
<accession>A0ABW0YQP7</accession>
<dbReference type="Proteomes" id="UP001596142">
    <property type="component" value="Unassembled WGS sequence"/>
</dbReference>
<comment type="caution">
    <text evidence="2">The sequence shown here is derived from an EMBL/GenBank/DDBJ whole genome shotgun (WGS) entry which is preliminary data.</text>
</comment>
<dbReference type="Gene3D" id="3.40.50.1820">
    <property type="entry name" value="alpha/beta hydrolase"/>
    <property type="match status" value="1"/>
</dbReference>
<protein>
    <submittedName>
        <fullName evidence="2">Alpha/beta hydrolase</fullName>
    </submittedName>
</protein>
<feature type="domain" description="Serine aminopeptidase S33" evidence="1">
    <location>
        <begin position="9"/>
        <end position="242"/>
    </location>
</feature>
<keyword evidence="2" id="KW-0378">Hydrolase</keyword>
<dbReference type="Pfam" id="PF12146">
    <property type="entry name" value="Hydrolase_4"/>
    <property type="match status" value="1"/>
</dbReference>
<gene>
    <name evidence="2" type="ORF">ACFPU1_08700</name>
</gene>
<proteinExistence type="predicted"/>
<evidence type="ECO:0000259" key="1">
    <source>
        <dbReference type="Pfam" id="PF12146"/>
    </source>
</evidence>
<keyword evidence="3" id="KW-1185">Reference proteome</keyword>
<sequence length="260" mass="30629">MKKWNSEHAIGVVIIIHGAGEHHGRYRWVIDKFNKERLHVVAGDLPGQGQTRGKRGHIDSFDQYIDTIYNWYKEAAEYDLPVFLYGHSMGGLIAIRSMMEKHMPMKGVILSSPCLGLYEYPGKMKEWATKLLHRVTPTWGGESGIRTEYVTRSPEIREAYRNDELRVTKVSYRWYQELIKAMRISLMEAERFPDVPLLTMVSGDDYVVDKYAAHRWFNQLTTSDRSLKEWKGLYHELLNEPERDLVFRYVMRFIHTRLEE</sequence>
<dbReference type="InterPro" id="IPR022742">
    <property type="entry name" value="Hydrolase_4"/>
</dbReference>
<dbReference type="RefSeq" id="WP_385940147.1">
    <property type="nucleotide sequence ID" value="NZ_JBHSOZ010000003.1"/>
</dbReference>
<reference evidence="3" key="1">
    <citation type="journal article" date="2019" name="Int. J. Syst. Evol. Microbiol.">
        <title>The Global Catalogue of Microorganisms (GCM) 10K type strain sequencing project: providing services to taxonomists for standard genome sequencing and annotation.</title>
        <authorList>
            <consortium name="The Broad Institute Genomics Platform"/>
            <consortium name="The Broad Institute Genome Sequencing Center for Infectious Disease"/>
            <person name="Wu L."/>
            <person name="Ma J."/>
        </authorList>
    </citation>
    <scope>NUCLEOTIDE SEQUENCE [LARGE SCALE GENOMIC DNA]</scope>
    <source>
        <strain evidence="3">CECT 7184</strain>
    </source>
</reference>
<name>A0ABW0YQP7_9BACI</name>
<dbReference type="InterPro" id="IPR051044">
    <property type="entry name" value="MAG_DAG_Lipase"/>
</dbReference>
<dbReference type="EMBL" id="JBHSOZ010000003">
    <property type="protein sequence ID" value="MFC5712858.1"/>
    <property type="molecule type" value="Genomic_DNA"/>
</dbReference>
<dbReference type="GO" id="GO:0016787">
    <property type="term" value="F:hydrolase activity"/>
    <property type="evidence" value="ECO:0007669"/>
    <property type="project" value="UniProtKB-KW"/>
</dbReference>
<dbReference type="SUPFAM" id="SSF53474">
    <property type="entry name" value="alpha/beta-Hydrolases"/>
    <property type="match status" value="1"/>
</dbReference>
<dbReference type="InterPro" id="IPR029058">
    <property type="entry name" value="AB_hydrolase_fold"/>
</dbReference>
<evidence type="ECO:0000313" key="2">
    <source>
        <dbReference type="EMBL" id="MFC5712858.1"/>
    </source>
</evidence>
<evidence type="ECO:0000313" key="3">
    <source>
        <dbReference type="Proteomes" id="UP001596142"/>
    </source>
</evidence>